<proteinExistence type="predicted"/>
<dbReference type="RefSeq" id="WP_192024364.1">
    <property type="nucleotide sequence ID" value="NZ_JACYTN010000003.1"/>
</dbReference>
<comment type="caution">
    <text evidence="2">The sequence shown here is derived from an EMBL/GenBank/DDBJ whole genome shotgun (WGS) entry which is preliminary data.</text>
</comment>
<accession>A0ABR9AV11</accession>
<dbReference type="Proteomes" id="UP000634529">
    <property type="component" value="Unassembled WGS sequence"/>
</dbReference>
<gene>
    <name evidence="2" type="ORF">IFO66_06475</name>
</gene>
<keyword evidence="1" id="KW-0812">Transmembrane</keyword>
<keyword evidence="3" id="KW-1185">Reference proteome</keyword>
<name>A0ABR9AV11_9BACL</name>
<evidence type="ECO:0000313" key="2">
    <source>
        <dbReference type="EMBL" id="MBD8497950.1"/>
    </source>
</evidence>
<reference evidence="2 3" key="1">
    <citation type="submission" date="2020-09" db="EMBL/GenBank/DDBJ databases">
        <title>Paenibacillus sp. CAU 1523 isolated from sand of Haeundae Beach.</title>
        <authorList>
            <person name="Kim W."/>
        </authorList>
    </citation>
    <scope>NUCLEOTIDE SEQUENCE [LARGE SCALE GENOMIC DNA]</scope>
    <source>
        <strain evidence="2 3">CAU 1523</strain>
    </source>
</reference>
<organism evidence="2 3">
    <name type="scientific">Paenibacillus arenosi</name>
    <dbReference type="NCBI Taxonomy" id="2774142"/>
    <lineage>
        <taxon>Bacteria</taxon>
        <taxon>Bacillati</taxon>
        <taxon>Bacillota</taxon>
        <taxon>Bacilli</taxon>
        <taxon>Bacillales</taxon>
        <taxon>Paenibacillaceae</taxon>
        <taxon>Paenibacillus</taxon>
    </lineage>
</organism>
<protein>
    <recommendedName>
        <fullName evidence="4">DUF4367 domain-containing protein</fullName>
    </recommendedName>
</protein>
<dbReference type="EMBL" id="JACYTN010000003">
    <property type="protein sequence ID" value="MBD8497950.1"/>
    <property type="molecule type" value="Genomic_DNA"/>
</dbReference>
<evidence type="ECO:0008006" key="4">
    <source>
        <dbReference type="Google" id="ProtNLM"/>
    </source>
</evidence>
<evidence type="ECO:0000256" key="1">
    <source>
        <dbReference type="SAM" id="Phobius"/>
    </source>
</evidence>
<evidence type="ECO:0000313" key="3">
    <source>
        <dbReference type="Proteomes" id="UP000634529"/>
    </source>
</evidence>
<keyword evidence="1" id="KW-1133">Transmembrane helix</keyword>
<keyword evidence="1" id="KW-0472">Membrane</keyword>
<sequence length="321" mass="37054">MTLNNHPDLKKLFHDPHIPDIDLTEKVMKRIYAEQEEYQPKARFMARRKLSLLIAVGLLVTASTAVAMVEYNSLKNKKGEVVYKTGPLKDSDFRVPSKEESMRTGTSERLKQELLPKGSAAYFYIVPHNPNKELDLKFTPFVYTDAADLRANMKDKSVQIVESLNEKLTFRIAEVFYQPEVLSDPPTPQEEAAIADKLHKQAKEAKKDYAMMPLKFSDQLMHMSATYSHRDKVIEVSVRRDVKQDDFTPSTYWDEDIKMKQEVLTVDGVELLYIKFEQNGSSLTWVDETSDPVYQYVYEIDTVSGKTTKEELLKMAKLYMK</sequence>
<feature type="transmembrane region" description="Helical" evidence="1">
    <location>
        <begin position="50"/>
        <end position="69"/>
    </location>
</feature>